<dbReference type="OrthoDB" id="92161at2759"/>
<dbReference type="STRING" id="50376.A0A517LCI6"/>
<dbReference type="PANTHER" id="PTHR42695">
    <property type="entry name" value="GLUTAMINE AMIDOTRANSFERASE YLR126C-RELATED"/>
    <property type="match status" value="1"/>
</dbReference>
<feature type="domain" description="Glutamine amidotransferase" evidence="1">
    <location>
        <begin position="53"/>
        <end position="205"/>
    </location>
</feature>
<dbReference type="PROSITE" id="PS51273">
    <property type="entry name" value="GATASE_TYPE_1"/>
    <property type="match status" value="1"/>
</dbReference>
<dbReference type="GO" id="GO:0005634">
    <property type="term" value="C:nucleus"/>
    <property type="evidence" value="ECO:0007669"/>
    <property type="project" value="TreeGrafter"/>
</dbReference>
<dbReference type="Gene3D" id="3.40.50.880">
    <property type="match status" value="1"/>
</dbReference>
<dbReference type="InterPro" id="IPR017926">
    <property type="entry name" value="GATASE"/>
</dbReference>
<dbReference type="PANTHER" id="PTHR42695:SF5">
    <property type="entry name" value="GLUTAMINE AMIDOTRANSFERASE YLR126C-RELATED"/>
    <property type="match status" value="1"/>
</dbReference>
<accession>A0A517LCI6</accession>
<keyword evidence="3" id="KW-1185">Reference proteome</keyword>
<dbReference type="Pfam" id="PF00117">
    <property type="entry name" value="GATase"/>
    <property type="match status" value="1"/>
</dbReference>
<organism evidence="2 3">
    <name type="scientific">Venturia effusa</name>
    <dbReference type="NCBI Taxonomy" id="50376"/>
    <lineage>
        <taxon>Eukaryota</taxon>
        <taxon>Fungi</taxon>
        <taxon>Dikarya</taxon>
        <taxon>Ascomycota</taxon>
        <taxon>Pezizomycotina</taxon>
        <taxon>Dothideomycetes</taxon>
        <taxon>Pleosporomycetidae</taxon>
        <taxon>Venturiales</taxon>
        <taxon>Venturiaceae</taxon>
        <taxon>Venturia</taxon>
    </lineage>
</organism>
<name>A0A517LCI6_9PEZI</name>
<dbReference type="GO" id="GO:0005829">
    <property type="term" value="C:cytosol"/>
    <property type="evidence" value="ECO:0007669"/>
    <property type="project" value="TreeGrafter"/>
</dbReference>
<dbReference type="EMBL" id="CP042193">
    <property type="protein sequence ID" value="QDS73322.1"/>
    <property type="molecule type" value="Genomic_DNA"/>
</dbReference>
<dbReference type="InterPro" id="IPR029062">
    <property type="entry name" value="Class_I_gatase-like"/>
</dbReference>
<protein>
    <recommendedName>
        <fullName evidence="1">Glutamine amidotransferase domain-containing protein</fullName>
    </recommendedName>
</protein>
<evidence type="ECO:0000313" key="2">
    <source>
        <dbReference type="EMBL" id="QDS73322.1"/>
    </source>
</evidence>
<evidence type="ECO:0000313" key="3">
    <source>
        <dbReference type="Proteomes" id="UP000316270"/>
    </source>
</evidence>
<dbReference type="SUPFAM" id="SSF52317">
    <property type="entry name" value="Class I glutamine amidotransferase-like"/>
    <property type="match status" value="1"/>
</dbReference>
<reference evidence="2 3" key="1">
    <citation type="submission" date="2019-07" db="EMBL/GenBank/DDBJ databases">
        <title>Finished genome of Venturia effusa.</title>
        <authorList>
            <person name="Young C.A."/>
            <person name="Cox M.P."/>
            <person name="Ganley A.R.D."/>
            <person name="David W.J."/>
        </authorList>
    </citation>
    <scope>NUCLEOTIDE SEQUENCE [LARGE SCALE GENOMIC DNA]</scope>
    <source>
        <strain evidence="3">albino</strain>
    </source>
</reference>
<proteinExistence type="predicted"/>
<dbReference type="Proteomes" id="UP000316270">
    <property type="component" value="Chromosome 9"/>
</dbReference>
<sequence length="252" mass="28340">MKLPLRIAVLECDTPLENTKAKYGGYGGVFKQLLERGADKLGHPGLSSTEGMELTMYNVESNPGIFPKMEDIDAIVLTGSRHDSFADVPWINQLVDFVKDVLASNRVRTFGVCFGHQIVGRALGQRVYRGEGGWEVSQVPLRLSEKGKEIFKVSNMSLYQMHKDIVYGYPSGTEELGETDICLNQGMYIKNKIITVQGHPEFTHDIVEEILKSRHEVGIFTDEMFEDAMRRLPDHDDGVVVAQAVFRFLLED</sequence>
<dbReference type="CDD" id="cd01741">
    <property type="entry name" value="GATase1_1"/>
    <property type="match status" value="1"/>
</dbReference>
<evidence type="ECO:0000259" key="1">
    <source>
        <dbReference type="Pfam" id="PF00117"/>
    </source>
</evidence>
<dbReference type="AlphaFoldDB" id="A0A517LCI6"/>
<dbReference type="InterPro" id="IPR044992">
    <property type="entry name" value="ChyE-like"/>
</dbReference>
<gene>
    <name evidence="2" type="ORF">FKW77_006341</name>
</gene>